<evidence type="ECO:0000313" key="3">
    <source>
        <dbReference type="Proteomes" id="UP000320085"/>
    </source>
</evidence>
<organism evidence="2 3">
    <name type="scientific">Humibacillus xanthopallidus</name>
    <dbReference type="NCBI Taxonomy" id="412689"/>
    <lineage>
        <taxon>Bacteria</taxon>
        <taxon>Bacillati</taxon>
        <taxon>Actinomycetota</taxon>
        <taxon>Actinomycetes</taxon>
        <taxon>Micrococcales</taxon>
        <taxon>Intrasporangiaceae</taxon>
        <taxon>Humibacillus</taxon>
    </lineage>
</organism>
<proteinExistence type="predicted"/>
<protein>
    <submittedName>
        <fullName evidence="2">Uncharacterized protein</fullName>
    </submittedName>
</protein>
<comment type="caution">
    <text evidence="2">The sequence shown here is derived from an EMBL/GenBank/DDBJ whole genome shotgun (WGS) entry which is preliminary data.</text>
</comment>
<keyword evidence="1" id="KW-0472">Membrane</keyword>
<dbReference type="AlphaFoldDB" id="A0A543PV80"/>
<reference evidence="2 3" key="1">
    <citation type="submission" date="2019-06" db="EMBL/GenBank/DDBJ databases">
        <title>Sequencing the genomes of 1000 actinobacteria strains.</title>
        <authorList>
            <person name="Klenk H.-P."/>
        </authorList>
    </citation>
    <scope>NUCLEOTIDE SEQUENCE [LARGE SCALE GENOMIC DNA]</scope>
    <source>
        <strain evidence="2 3">DSM 21776</strain>
    </source>
</reference>
<keyword evidence="1" id="KW-1133">Transmembrane helix</keyword>
<accession>A0A543PV80</accession>
<feature type="transmembrane region" description="Helical" evidence="1">
    <location>
        <begin position="28"/>
        <end position="47"/>
    </location>
</feature>
<gene>
    <name evidence="2" type="ORF">FHX52_1092</name>
</gene>
<name>A0A543PV80_9MICO</name>
<keyword evidence="1" id="KW-0812">Transmembrane</keyword>
<dbReference type="Proteomes" id="UP000320085">
    <property type="component" value="Unassembled WGS sequence"/>
</dbReference>
<evidence type="ECO:0000256" key="1">
    <source>
        <dbReference type="SAM" id="Phobius"/>
    </source>
</evidence>
<sequence>MSTPAKPTTHIIDRPALDPQNARRAATALALAALLATAGFTVLGSVFEYPQILDEPVAAILALYRGHQGAVMTWFAVLVVSSALLAPAGIWLGRLAGGTLGRWTCPLRFAVVQQHVAEPVA</sequence>
<dbReference type="EMBL" id="VFQF01000001">
    <property type="protein sequence ID" value="TQN47971.1"/>
    <property type="molecule type" value="Genomic_DNA"/>
</dbReference>
<feature type="transmembrane region" description="Helical" evidence="1">
    <location>
        <begin position="71"/>
        <end position="92"/>
    </location>
</feature>
<evidence type="ECO:0000313" key="2">
    <source>
        <dbReference type="EMBL" id="TQN47971.1"/>
    </source>
</evidence>